<dbReference type="InterPro" id="IPR008949">
    <property type="entry name" value="Isoprenoid_synthase_dom_sf"/>
</dbReference>
<evidence type="ECO:0000256" key="1">
    <source>
        <dbReference type="ARBA" id="ARBA00005128"/>
    </source>
</evidence>
<name>A0A975PX89_9MYCO</name>
<dbReference type="GO" id="GO:0008299">
    <property type="term" value="P:isoprenoid biosynthetic process"/>
    <property type="evidence" value="ECO:0007669"/>
    <property type="project" value="InterPro"/>
</dbReference>
<dbReference type="GO" id="GO:0046872">
    <property type="term" value="F:metal ion binding"/>
    <property type="evidence" value="ECO:0007669"/>
    <property type="project" value="UniProtKB-KW"/>
</dbReference>
<protein>
    <submittedName>
        <fullName evidence="5">Polyprenyl synthetase family protein</fullName>
    </submittedName>
</protein>
<proteinExistence type="inferred from homology"/>
<dbReference type="SFLD" id="SFLDS00005">
    <property type="entry name" value="Isoprenoid_Synthase_Type_I"/>
    <property type="match status" value="1"/>
</dbReference>
<dbReference type="PROSITE" id="PS00444">
    <property type="entry name" value="POLYPRENYL_SYNTHASE_2"/>
    <property type="match status" value="1"/>
</dbReference>
<dbReference type="NCBIfam" id="NF045549">
    <property type="entry name" value="GGPPsyn_IdsB"/>
    <property type="match status" value="1"/>
</dbReference>
<dbReference type="EMBL" id="CP046600">
    <property type="protein sequence ID" value="QUR68006.1"/>
    <property type="molecule type" value="Genomic_DNA"/>
</dbReference>
<dbReference type="Gene3D" id="1.10.600.10">
    <property type="entry name" value="Farnesyl Diphosphate Synthase"/>
    <property type="match status" value="1"/>
</dbReference>
<dbReference type="RefSeq" id="WP_211695579.1">
    <property type="nucleotide sequence ID" value="NZ_CP046600.1"/>
</dbReference>
<organism evidence="5 6">
    <name type="scientific">Mycobacterium spongiae</name>
    <dbReference type="NCBI Taxonomy" id="886343"/>
    <lineage>
        <taxon>Bacteria</taxon>
        <taxon>Bacillati</taxon>
        <taxon>Actinomycetota</taxon>
        <taxon>Actinomycetes</taxon>
        <taxon>Mycobacteriales</taxon>
        <taxon>Mycobacteriaceae</taxon>
        <taxon>Mycobacterium</taxon>
    </lineage>
</organism>
<accession>A0A975PX89</accession>
<dbReference type="Pfam" id="PF00348">
    <property type="entry name" value="polyprenyl_synt"/>
    <property type="match status" value="1"/>
</dbReference>
<dbReference type="PANTHER" id="PTHR12001">
    <property type="entry name" value="GERANYLGERANYL PYROPHOSPHATE SYNTHASE"/>
    <property type="match status" value="1"/>
</dbReference>
<comment type="pathway">
    <text evidence="1">Isoprenoid biosynthesis.</text>
</comment>
<dbReference type="AlphaFoldDB" id="A0A975PX89"/>
<keyword evidence="6" id="KW-1185">Reference proteome</keyword>
<dbReference type="PANTHER" id="PTHR12001:SF86">
    <property type="entry name" value="GERANYLGERANYL DIPHOSPHATE SYNTHASE"/>
    <property type="match status" value="1"/>
</dbReference>
<dbReference type="SFLD" id="SFLDG01017">
    <property type="entry name" value="Polyprenyl_Transferase_Like"/>
    <property type="match status" value="1"/>
</dbReference>
<gene>
    <name evidence="5" type="ORF">F6B93_13685</name>
</gene>
<sequence length="344" mass="36394">MTLRAVHNFSTDLGQALLRRARSDCDPFLRRAIGSIREPLATMAGYHRGWWNAHGSMSEGSSGKALRAALVLAAAGACDGDTSAATPVAAAVELVHDFTLLHDDVMDRDSTRRGRPTVWSVWGIDSAILLGDALHAAAIRALTQLRDPSVAVEAIMRLETACRDMCIGQFEDCRSEGRPDVTIDDYLRIAAGKTAALTACCCALGALSANADRATLAALEQFGYELGLAFQVVDDLIGIWGDPAVTGKPVGNDLGRRKSSLPVVAALNSRTGAAVELGALYQTTVAMTQSDIDRAAALVEVAGGRQAAQQYADTRIQNAIGALPDGVRSEDLVALAQLACRREH</sequence>
<dbReference type="KEGG" id="mspg:F6B93_13685"/>
<dbReference type="InterPro" id="IPR000092">
    <property type="entry name" value="Polyprenyl_synt"/>
</dbReference>
<keyword evidence="2" id="KW-0479">Metal-binding</keyword>
<evidence type="ECO:0000313" key="6">
    <source>
        <dbReference type="Proteomes" id="UP000682202"/>
    </source>
</evidence>
<reference evidence="5" key="1">
    <citation type="submission" date="2019-12" db="EMBL/GenBank/DDBJ databases">
        <title>Mycobacterium spongiae sp. nov.</title>
        <authorList>
            <person name="Stinear T."/>
        </authorList>
    </citation>
    <scope>NUCLEOTIDE SEQUENCE</scope>
    <source>
        <strain evidence="5">FSD4b-SM</strain>
    </source>
</reference>
<evidence type="ECO:0000256" key="2">
    <source>
        <dbReference type="ARBA" id="ARBA00022723"/>
    </source>
</evidence>
<keyword evidence="4" id="KW-0808">Transferase</keyword>
<evidence type="ECO:0000313" key="5">
    <source>
        <dbReference type="EMBL" id="QUR68006.1"/>
    </source>
</evidence>
<comment type="similarity">
    <text evidence="4">Belongs to the FPP/GGPP synthase family.</text>
</comment>
<dbReference type="SUPFAM" id="SSF48576">
    <property type="entry name" value="Terpenoid synthases"/>
    <property type="match status" value="1"/>
</dbReference>
<dbReference type="CDD" id="cd00685">
    <property type="entry name" value="Trans_IPPS_HT"/>
    <property type="match status" value="1"/>
</dbReference>
<dbReference type="Proteomes" id="UP000682202">
    <property type="component" value="Chromosome"/>
</dbReference>
<dbReference type="GO" id="GO:0004659">
    <property type="term" value="F:prenyltransferase activity"/>
    <property type="evidence" value="ECO:0007669"/>
    <property type="project" value="InterPro"/>
</dbReference>
<dbReference type="PROSITE" id="PS00723">
    <property type="entry name" value="POLYPRENYL_SYNTHASE_1"/>
    <property type="match status" value="1"/>
</dbReference>
<dbReference type="InterPro" id="IPR033749">
    <property type="entry name" value="Polyprenyl_synt_CS"/>
</dbReference>
<keyword evidence="3" id="KW-0460">Magnesium</keyword>
<evidence type="ECO:0000256" key="3">
    <source>
        <dbReference type="ARBA" id="ARBA00022842"/>
    </source>
</evidence>
<evidence type="ECO:0000256" key="4">
    <source>
        <dbReference type="RuleBase" id="RU004466"/>
    </source>
</evidence>